<keyword evidence="2" id="KW-1185">Reference proteome</keyword>
<protein>
    <submittedName>
        <fullName evidence="1">Uncharacterized protein</fullName>
    </submittedName>
</protein>
<dbReference type="EMBL" id="KY619305">
    <property type="protein sequence ID" value="AQY55333.1"/>
    <property type="molecule type" value="Genomic_DNA"/>
</dbReference>
<dbReference type="Proteomes" id="UP000222601">
    <property type="component" value="Segment"/>
</dbReference>
<sequence>MSIVYGVIYKGIADGKTRFITPSGRMYVWSYGAWRFYYQFVDSTYRLIRSAVGKKGSKVFLASSRKVFMEKRVALDPIDYLAVEFMGRRFSKERLFRNGEIARVQQNAAVALGKAARQNLTGYQPCFPPTPFYSHYKRPPKNR</sequence>
<accession>A0A1U9WR60</accession>
<evidence type="ECO:0000313" key="2">
    <source>
        <dbReference type="Proteomes" id="UP000222601"/>
    </source>
</evidence>
<evidence type="ECO:0000313" key="1">
    <source>
        <dbReference type="EMBL" id="AQY55333.1"/>
    </source>
</evidence>
<name>A0A1U9WR60_9CAUD</name>
<reference evidence="1" key="1">
    <citation type="submission" date="2017-02" db="EMBL/GenBank/DDBJ databases">
        <title>Characterization of a new coliphage vB_EcoS_ESCO41.</title>
        <authorList>
            <person name="Trotereau A."/>
            <person name="Schouler C."/>
        </authorList>
    </citation>
    <scope>NUCLEOTIDE SEQUENCE [LARGE SCALE GENOMIC DNA]</scope>
</reference>
<organism evidence="1">
    <name type="scientific">Escherichia phage vB_EcoS_ESCO41</name>
    <dbReference type="NCBI Taxonomy" id="2496547"/>
    <lineage>
        <taxon>Viruses</taxon>
        <taxon>Duplodnaviria</taxon>
        <taxon>Heunggongvirae</taxon>
        <taxon>Uroviricota</taxon>
        <taxon>Caudoviricetes</taxon>
        <taxon>Drexlerviridae</taxon>
        <taxon>Nouzillyvirus</taxon>
        <taxon>Nouzillyvirus ESCO41</taxon>
    </lineage>
</organism>
<gene>
    <name evidence="1" type="ORF">ESCO41_00026</name>
</gene>
<proteinExistence type="predicted"/>